<dbReference type="Gene3D" id="1.20.1280.290">
    <property type="match status" value="1"/>
</dbReference>
<evidence type="ECO:0000313" key="2">
    <source>
        <dbReference type="EMBL" id="AFS80962.1"/>
    </source>
</evidence>
<feature type="transmembrane region" description="Helical" evidence="1">
    <location>
        <begin position="65"/>
        <end position="83"/>
    </location>
</feature>
<sequence>MEIDGTLLTILGIAAGILILSGWVEQIYKGYKTKRLKDVSKFLMIFIASGSILWLIYGIIVEDVFIIGTNASGIALMMIVLGMKKTYDKRLRSQIKD</sequence>
<proteinExistence type="predicted"/>
<dbReference type="GO" id="GO:0016020">
    <property type="term" value="C:membrane"/>
    <property type="evidence" value="ECO:0007669"/>
    <property type="project" value="InterPro"/>
</dbReference>
<feature type="transmembrane region" description="Helical" evidence="1">
    <location>
        <begin position="6"/>
        <end position="28"/>
    </location>
</feature>
<dbReference type="STRING" id="1229908.NKOR_05380"/>
<keyword evidence="1" id="KW-0812">Transmembrane</keyword>
<accession>K0B754</accession>
<keyword evidence="3" id="KW-1185">Reference proteome</keyword>
<dbReference type="AlphaFoldDB" id="K0B754"/>
<reference evidence="2 3" key="1">
    <citation type="journal article" date="2012" name="J. Bacteriol.">
        <title>Draft Genome Sequence of an Ammonia-Oxidizing Archaeon, "Candidatus Nitrosopumilus koreensis" AR1, from Marine Sediment.</title>
        <authorList>
            <person name="Park S.J."/>
            <person name="Kim J.G."/>
            <person name="Jung M.Y."/>
            <person name="Kim S.J."/>
            <person name="Cha I.T."/>
            <person name="Kwon K."/>
            <person name="Lee J.H."/>
            <person name="Rhee S.K."/>
        </authorList>
    </citation>
    <scope>NUCLEOTIDE SEQUENCE [LARGE SCALE GENOMIC DNA]</scope>
    <source>
        <strain evidence="2 3">AR1</strain>
    </source>
</reference>
<evidence type="ECO:0000256" key="1">
    <source>
        <dbReference type="SAM" id="Phobius"/>
    </source>
</evidence>
<dbReference type="HOGENOM" id="CLU_135915_1_1_2"/>
<dbReference type="EMBL" id="CP003842">
    <property type="protein sequence ID" value="AFS80962.1"/>
    <property type="molecule type" value="Genomic_DNA"/>
</dbReference>
<dbReference type="Proteomes" id="UP000006101">
    <property type="component" value="Chromosome"/>
</dbReference>
<dbReference type="Pfam" id="PF03083">
    <property type="entry name" value="MtN3_slv"/>
    <property type="match status" value="1"/>
</dbReference>
<dbReference type="InterPro" id="IPR004316">
    <property type="entry name" value="SWEET_rpt"/>
</dbReference>
<dbReference type="PATRIC" id="fig|1229908.8.peg.1174"/>
<gene>
    <name evidence="2" type="ORF">NKOR_05380</name>
</gene>
<dbReference type="GeneID" id="13725112"/>
<name>K0B754_9ARCH</name>
<organism evidence="2 3">
    <name type="scientific">Candidatus Nitrosopumilus koreensis AR1</name>
    <dbReference type="NCBI Taxonomy" id="1229908"/>
    <lineage>
        <taxon>Archaea</taxon>
        <taxon>Nitrososphaerota</taxon>
        <taxon>Nitrososphaeria</taxon>
        <taxon>Nitrosopumilales</taxon>
        <taxon>Nitrosopumilaceae</taxon>
        <taxon>Nitrosopumilus</taxon>
    </lineage>
</organism>
<keyword evidence="1" id="KW-0472">Membrane</keyword>
<protein>
    <recommendedName>
        <fullName evidence="4">MtN3 and saliva related transmembrane protein</fullName>
    </recommendedName>
</protein>
<dbReference type="RefSeq" id="WP_014963347.1">
    <property type="nucleotide sequence ID" value="NC_018655.1"/>
</dbReference>
<dbReference type="KEGG" id="nkr:NKOR_05380"/>
<keyword evidence="1" id="KW-1133">Transmembrane helix</keyword>
<evidence type="ECO:0000313" key="3">
    <source>
        <dbReference type="Proteomes" id="UP000006101"/>
    </source>
</evidence>
<feature type="transmembrane region" description="Helical" evidence="1">
    <location>
        <begin position="40"/>
        <end position="59"/>
    </location>
</feature>
<evidence type="ECO:0008006" key="4">
    <source>
        <dbReference type="Google" id="ProtNLM"/>
    </source>
</evidence>